<dbReference type="GeneID" id="30030888"/>
<protein>
    <submittedName>
        <fullName evidence="1">Uncharacterized protein</fullName>
    </submittedName>
</protein>
<comment type="caution">
    <text evidence="1">The sequence shown here is derived from an EMBL/GenBank/DDBJ whole genome shotgun (WGS) entry which is preliminary data.</text>
</comment>
<evidence type="ECO:0000313" key="2">
    <source>
        <dbReference type="Proteomes" id="UP000092555"/>
    </source>
</evidence>
<organism evidence="1 2">
    <name type="scientific">Metschnikowia bicuspidata var. bicuspidata NRRL YB-4993</name>
    <dbReference type="NCBI Taxonomy" id="869754"/>
    <lineage>
        <taxon>Eukaryota</taxon>
        <taxon>Fungi</taxon>
        <taxon>Dikarya</taxon>
        <taxon>Ascomycota</taxon>
        <taxon>Saccharomycotina</taxon>
        <taxon>Pichiomycetes</taxon>
        <taxon>Metschnikowiaceae</taxon>
        <taxon>Metschnikowia</taxon>
    </lineage>
</organism>
<evidence type="ECO:0000313" key="1">
    <source>
        <dbReference type="EMBL" id="OBA19929.1"/>
    </source>
</evidence>
<sequence>MNLWQKWISLPVKMRYYIGGSTAVFALIGDYATAQINEEITNRKKILNEIEEGRS</sequence>
<gene>
    <name evidence="1" type="ORF">METBIDRAFT_45390</name>
</gene>
<keyword evidence="2" id="KW-1185">Reference proteome</keyword>
<reference evidence="1 2" key="1">
    <citation type="submission" date="2016-05" db="EMBL/GenBank/DDBJ databases">
        <title>Comparative genomics of biotechnologically important yeasts.</title>
        <authorList>
            <consortium name="DOE Joint Genome Institute"/>
            <person name="Riley R."/>
            <person name="Haridas S."/>
            <person name="Wolfe K.H."/>
            <person name="Lopes M.R."/>
            <person name="Hittinger C.T."/>
            <person name="Goker M."/>
            <person name="Salamov A."/>
            <person name="Wisecaver J."/>
            <person name="Long T.M."/>
            <person name="Aerts A.L."/>
            <person name="Barry K."/>
            <person name="Choi C."/>
            <person name="Clum A."/>
            <person name="Coughlan A.Y."/>
            <person name="Deshpande S."/>
            <person name="Douglass A.P."/>
            <person name="Hanson S.J."/>
            <person name="Klenk H.-P."/>
            <person name="LaButti K."/>
            <person name="Lapidus A."/>
            <person name="Lindquist E."/>
            <person name="Lipzen A."/>
            <person name="Meier-kolthoff J.P."/>
            <person name="Ohm R.A."/>
            <person name="Otillar R.P."/>
            <person name="Pangilinan J."/>
            <person name="Peng Y."/>
            <person name="Rokas A."/>
            <person name="Rosa C.A."/>
            <person name="Scheuner C."/>
            <person name="Sibirny A.A."/>
            <person name="Slot J.C."/>
            <person name="Stielow J.B."/>
            <person name="Sun H."/>
            <person name="Kurtzman C.P."/>
            <person name="Blackwell M."/>
            <person name="Grigoriev I.V."/>
            <person name="Jeffries T.W."/>
        </authorList>
    </citation>
    <scope>NUCLEOTIDE SEQUENCE [LARGE SCALE GENOMIC DNA]</scope>
    <source>
        <strain evidence="1 2">NRRL YB-4993</strain>
    </source>
</reference>
<dbReference type="OrthoDB" id="4017494at2759"/>
<dbReference type="AlphaFoldDB" id="A0A1A0H760"/>
<dbReference type="Proteomes" id="UP000092555">
    <property type="component" value="Unassembled WGS sequence"/>
</dbReference>
<dbReference type="RefSeq" id="XP_018710454.1">
    <property type="nucleotide sequence ID" value="XM_018857912.1"/>
</dbReference>
<name>A0A1A0H760_9ASCO</name>
<proteinExistence type="predicted"/>
<dbReference type="EMBL" id="LXTC01000005">
    <property type="protein sequence ID" value="OBA19929.1"/>
    <property type="molecule type" value="Genomic_DNA"/>
</dbReference>
<accession>A0A1A0H760</accession>